<sequence length="91" mass="9958">MRLWLNEDERRPGPEPARADARKAVAAGTAGWLVALAAFWWFREPLDDAGYGWLVPMSIIGASLGIAGLVVVQLRRMRAGREEPTGQSRAA</sequence>
<organism evidence="2">
    <name type="scientific">Agromyces sp. G08B096</name>
    <dbReference type="NCBI Taxonomy" id="3156399"/>
    <lineage>
        <taxon>Bacteria</taxon>
        <taxon>Bacillati</taxon>
        <taxon>Actinomycetota</taxon>
        <taxon>Actinomycetes</taxon>
        <taxon>Micrococcales</taxon>
        <taxon>Microbacteriaceae</taxon>
        <taxon>Agromyces</taxon>
    </lineage>
</organism>
<dbReference type="AlphaFoldDB" id="A0AAU7WAI1"/>
<dbReference type="EMBL" id="CP158374">
    <property type="protein sequence ID" value="XBX83318.1"/>
    <property type="molecule type" value="Genomic_DNA"/>
</dbReference>
<dbReference type="RefSeq" id="WP_350349321.1">
    <property type="nucleotide sequence ID" value="NZ_CP158374.1"/>
</dbReference>
<protein>
    <submittedName>
        <fullName evidence="2">DUF2530 domain-containing protein</fullName>
    </submittedName>
</protein>
<reference evidence="2" key="1">
    <citation type="submission" date="2024-05" db="EMBL/GenBank/DDBJ databases">
        <authorList>
            <person name="Yu L."/>
        </authorList>
    </citation>
    <scope>NUCLEOTIDE SEQUENCE</scope>
    <source>
        <strain evidence="2">G08B096</strain>
    </source>
</reference>
<proteinExistence type="predicted"/>
<dbReference type="InterPro" id="IPR019681">
    <property type="entry name" value="DUF2530"/>
</dbReference>
<feature type="transmembrane region" description="Helical" evidence="1">
    <location>
        <begin position="53"/>
        <end position="72"/>
    </location>
</feature>
<evidence type="ECO:0000313" key="2">
    <source>
        <dbReference type="EMBL" id="XBX83318.1"/>
    </source>
</evidence>
<evidence type="ECO:0000256" key="1">
    <source>
        <dbReference type="SAM" id="Phobius"/>
    </source>
</evidence>
<dbReference type="Pfam" id="PF10745">
    <property type="entry name" value="DUF2530"/>
    <property type="match status" value="1"/>
</dbReference>
<gene>
    <name evidence="2" type="ORF">ABIQ69_05205</name>
</gene>
<feature type="transmembrane region" description="Helical" evidence="1">
    <location>
        <begin position="21"/>
        <end position="41"/>
    </location>
</feature>
<keyword evidence="1" id="KW-0812">Transmembrane</keyword>
<name>A0AAU7WAI1_9MICO</name>
<keyword evidence="1" id="KW-1133">Transmembrane helix</keyword>
<keyword evidence="1" id="KW-0472">Membrane</keyword>
<accession>A0AAU7WAI1</accession>